<dbReference type="PANTHER" id="PTHR34475:SF1">
    <property type="entry name" value="CYTOSKELETON PROTEIN RODZ"/>
    <property type="match status" value="1"/>
</dbReference>
<dbReference type="Gene3D" id="1.10.260.40">
    <property type="entry name" value="lambda repressor-like DNA-binding domains"/>
    <property type="match status" value="1"/>
</dbReference>
<keyword evidence="2" id="KW-1133">Transmembrane helix</keyword>
<keyword evidence="2" id="KW-0472">Membrane</keyword>
<dbReference type="RefSeq" id="WP_051697876.1">
    <property type="nucleotide sequence ID" value="NZ_CP017057.1"/>
</dbReference>
<dbReference type="GO" id="GO:0003677">
    <property type="term" value="F:DNA binding"/>
    <property type="evidence" value="ECO:0007669"/>
    <property type="project" value="InterPro"/>
</dbReference>
<evidence type="ECO:0000313" key="4">
    <source>
        <dbReference type="EMBL" id="KEO93233.1"/>
    </source>
</evidence>
<accession>A0A074MN23</accession>
<evidence type="ECO:0000256" key="1">
    <source>
        <dbReference type="SAM" id="MobiDB-lite"/>
    </source>
</evidence>
<evidence type="ECO:0000256" key="2">
    <source>
        <dbReference type="SAM" id="Phobius"/>
    </source>
</evidence>
<protein>
    <recommendedName>
        <fullName evidence="3">Cytoskeleton protein RodZ-like C-terminal domain-containing protein</fullName>
    </recommendedName>
</protein>
<dbReference type="KEGG" id="elq:Ga0102493_11386"/>
<dbReference type="PATRIC" id="fig|39960.10.peg.2642"/>
<dbReference type="InterPro" id="IPR010982">
    <property type="entry name" value="Lambda_DNA-bd_dom_sf"/>
</dbReference>
<dbReference type="OrthoDB" id="9790252at2"/>
<keyword evidence="2" id="KW-0812">Transmembrane</keyword>
<organism evidence="4 5">
    <name type="scientific">Erythrobacter litoralis</name>
    <dbReference type="NCBI Taxonomy" id="39960"/>
    <lineage>
        <taxon>Bacteria</taxon>
        <taxon>Pseudomonadati</taxon>
        <taxon>Pseudomonadota</taxon>
        <taxon>Alphaproteobacteria</taxon>
        <taxon>Sphingomonadales</taxon>
        <taxon>Erythrobacteraceae</taxon>
        <taxon>Erythrobacter/Porphyrobacter group</taxon>
        <taxon>Erythrobacter</taxon>
    </lineage>
</organism>
<dbReference type="Proteomes" id="UP000027866">
    <property type="component" value="Unassembled WGS sequence"/>
</dbReference>
<proteinExistence type="predicted"/>
<dbReference type="PANTHER" id="PTHR34475">
    <property type="match status" value="1"/>
</dbReference>
<gene>
    <name evidence="4" type="ORF">EH32_10945</name>
</gene>
<dbReference type="Pfam" id="PF13413">
    <property type="entry name" value="HTH_25"/>
    <property type="match status" value="1"/>
</dbReference>
<feature type="domain" description="Cytoskeleton protein RodZ-like C-terminal" evidence="3">
    <location>
        <begin position="208"/>
        <end position="267"/>
    </location>
</feature>
<reference evidence="4 5" key="1">
    <citation type="submission" date="2014-04" db="EMBL/GenBank/DDBJ databases">
        <title>A comprehensive comparison of genomes of Erythrobacter spp. Strains.</title>
        <authorList>
            <person name="Zheng Q."/>
        </authorList>
    </citation>
    <scope>NUCLEOTIDE SEQUENCE [LARGE SCALE GENOMIC DNA]</scope>
    <source>
        <strain evidence="4 5">DSM 8509</strain>
    </source>
</reference>
<dbReference type="InterPro" id="IPR050400">
    <property type="entry name" value="Bact_Cytoskel_RodZ"/>
</dbReference>
<name>A0A074MN23_9SPHN</name>
<feature type="compositionally biased region" description="Low complexity" evidence="1">
    <location>
        <begin position="178"/>
        <end position="195"/>
    </location>
</feature>
<evidence type="ECO:0000259" key="3">
    <source>
        <dbReference type="Pfam" id="PF13464"/>
    </source>
</evidence>
<dbReference type="EMBL" id="JMIX01000006">
    <property type="protein sequence ID" value="KEO93233.1"/>
    <property type="molecule type" value="Genomic_DNA"/>
</dbReference>
<keyword evidence="5" id="KW-1185">Reference proteome</keyword>
<feature type="region of interest" description="Disordered" evidence="1">
    <location>
        <begin position="163"/>
        <end position="195"/>
    </location>
</feature>
<dbReference type="AlphaFoldDB" id="A0A074MN23"/>
<dbReference type="Pfam" id="PF13464">
    <property type="entry name" value="RodZ_C"/>
    <property type="match status" value="1"/>
</dbReference>
<feature type="region of interest" description="Disordered" evidence="1">
    <location>
        <begin position="261"/>
        <end position="293"/>
    </location>
</feature>
<dbReference type="InterPro" id="IPR025194">
    <property type="entry name" value="RodZ-like_C"/>
</dbReference>
<feature type="transmembrane region" description="Helical" evidence="2">
    <location>
        <begin position="131"/>
        <end position="153"/>
    </location>
</feature>
<sequence length="293" mass="30510">MTSDTQTGEFGDDTRADDAEPDFGGEPAGAGPTLRAARERQRLDLSHIAAETRIPMHHLEVIEAGEFEALPSRTYAIGFARNYARVVGLDEGAIADAVRSELSDERDRRHHGAGAMEPGDPAKLPSSALTWFGALAAIVLIVGVIAFSSSYFGQGADLPALTREDSAPAAPTPPADPAPELAAAQEGSAAAVAPADPSGEVVFTALEDGVWVRFYERGGERLYEAQMESGESFTVPAGAQEPLINTGRPDALAITIGGREVPPLAEGPQTMGGEPVSARALLARGENEGPSAN</sequence>
<feature type="region of interest" description="Disordered" evidence="1">
    <location>
        <begin position="1"/>
        <end position="35"/>
    </location>
</feature>
<comment type="caution">
    <text evidence="4">The sequence shown here is derived from an EMBL/GenBank/DDBJ whole genome shotgun (WGS) entry which is preliminary data.</text>
</comment>
<evidence type="ECO:0000313" key="5">
    <source>
        <dbReference type="Proteomes" id="UP000027866"/>
    </source>
</evidence>